<dbReference type="EMBL" id="JARKIB010000091">
    <property type="protein sequence ID" value="KAJ7743356.1"/>
    <property type="molecule type" value="Genomic_DNA"/>
</dbReference>
<protein>
    <submittedName>
        <fullName evidence="1">Uncharacterized protein</fullName>
    </submittedName>
</protein>
<name>A0AAD7IJN7_9AGAR</name>
<keyword evidence="2" id="KW-1185">Reference proteome</keyword>
<accession>A0AAD7IJN7</accession>
<reference evidence="1" key="1">
    <citation type="submission" date="2023-03" db="EMBL/GenBank/DDBJ databases">
        <title>Massive genome expansion in bonnet fungi (Mycena s.s.) driven by repeated elements and novel gene families across ecological guilds.</title>
        <authorList>
            <consortium name="Lawrence Berkeley National Laboratory"/>
            <person name="Harder C.B."/>
            <person name="Miyauchi S."/>
            <person name="Viragh M."/>
            <person name="Kuo A."/>
            <person name="Thoen E."/>
            <person name="Andreopoulos B."/>
            <person name="Lu D."/>
            <person name="Skrede I."/>
            <person name="Drula E."/>
            <person name="Henrissat B."/>
            <person name="Morin E."/>
            <person name="Kohler A."/>
            <person name="Barry K."/>
            <person name="LaButti K."/>
            <person name="Morin E."/>
            <person name="Salamov A."/>
            <person name="Lipzen A."/>
            <person name="Mereny Z."/>
            <person name="Hegedus B."/>
            <person name="Baldrian P."/>
            <person name="Stursova M."/>
            <person name="Weitz H."/>
            <person name="Taylor A."/>
            <person name="Grigoriev I.V."/>
            <person name="Nagy L.G."/>
            <person name="Martin F."/>
            <person name="Kauserud H."/>
        </authorList>
    </citation>
    <scope>NUCLEOTIDE SEQUENCE</scope>
    <source>
        <strain evidence="1">CBHHK182m</strain>
    </source>
</reference>
<dbReference type="Proteomes" id="UP001215598">
    <property type="component" value="Unassembled WGS sequence"/>
</dbReference>
<proteinExistence type="predicted"/>
<evidence type="ECO:0000313" key="1">
    <source>
        <dbReference type="EMBL" id="KAJ7743356.1"/>
    </source>
</evidence>
<organism evidence="1 2">
    <name type="scientific">Mycena metata</name>
    <dbReference type="NCBI Taxonomy" id="1033252"/>
    <lineage>
        <taxon>Eukaryota</taxon>
        <taxon>Fungi</taxon>
        <taxon>Dikarya</taxon>
        <taxon>Basidiomycota</taxon>
        <taxon>Agaricomycotina</taxon>
        <taxon>Agaricomycetes</taxon>
        <taxon>Agaricomycetidae</taxon>
        <taxon>Agaricales</taxon>
        <taxon>Marasmiineae</taxon>
        <taxon>Mycenaceae</taxon>
        <taxon>Mycena</taxon>
    </lineage>
</organism>
<dbReference type="AlphaFoldDB" id="A0AAD7IJN7"/>
<gene>
    <name evidence="1" type="ORF">B0H16DRAFT_1561521</name>
</gene>
<sequence length="180" mass="20486">MIGYRKVRQTQLDGRHSCATWKRRIYKPQIPLRPSATFMTQNQPSVWSRSESACNSAPAGPYSLRVSILFPLHSERQFVEPRAIFFGFCRTCANTRAIPPSARLHNPETVGKQWKQERNPTHPQNLDLPLHLTHPHRCIHIPSLTVTTSPHWLCSPSLTFPNSPRPKFEGGVGPFLALFL</sequence>
<comment type="caution">
    <text evidence="1">The sequence shown here is derived from an EMBL/GenBank/DDBJ whole genome shotgun (WGS) entry which is preliminary data.</text>
</comment>
<evidence type="ECO:0000313" key="2">
    <source>
        <dbReference type="Proteomes" id="UP001215598"/>
    </source>
</evidence>